<dbReference type="EMBL" id="VCIA01000001">
    <property type="protein sequence ID" value="TMN20810.1"/>
    <property type="molecule type" value="Genomic_DNA"/>
</dbReference>
<comment type="caution">
    <text evidence="1">The sequence shown here is derived from an EMBL/GenBank/DDBJ whole genome shotgun (WGS) entry which is preliminary data.</text>
</comment>
<dbReference type="RefSeq" id="WP_138600483.1">
    <property type="nucleotide sequence ID" value="NZ_VCIA01000001.1"/>
</dbReference>
<gene>
    <name evidence="1" type="ORF">FFL34_00800</name>
</gene>
<accession>A0A5S3QFZ9</accession>
<dbReference type="AlphaFoldDB" id="A0A5S3QFZ9"/>
<sequence>MNQQKRNKLFGNYIYVDCNKWIYHKNELFWHLISLHENEKFNILPCNNCSSGTFCPAVNCLNSNESVELTNGQKRNICLYRGVRLPWVNEILNLANKDDENIMLWKEDIEGKRLNKKIYIRFKHQGADYTLVLEERYRKGVLRDYYLITAFPTFYVNKKYTFDKKYQEYIATLELTKK</sequence>
<evidence type="ECO:0000313" key="2">
    <source>
        <dbReference type="Proteomes" id="UP000306980"/>
    </source>
</evidence>
<reference evidence="1 2" key="1">
    <citation type="submission" date="2019-05" db="EMBL/GenBank/DDBJ databases">
        <title>Genomic analysis of Lentibacillus sp. NKC220-2.</title>
        <authorList>
            <person name="Oh Y.J."/>
        </authorList>
    </citation>
    <scope>NUCLEOTIDE SEQUENCE [LARGE SCALE GENOMIC DNA]</scope>
    <source>
        <strain evidence="1 2">NKC220-2</strain>
    </source>
</reference>
<evidence type="ECO:0000313" key="1">
    <source>
        <dbReference type="EMBL" id="TMN20810.1"/>
    </source>
</evidence>
<name>A0A5S3QFZ9_9BACI</name>
<proteinExistence type="predicted"/>
<dbReference type="OrthoDB" id="7868987at2"/>
<protein>
    <submittedName>
        <fullName evidence="1">Uncharacterized protein</fullName>
    </submittedName>
</protein>
<organism evidence="1 2">
    <name type="scientific">Lentibacillus cibarius</name>
    <dbReference type="NCBI Taxonomy" id="2583219"/>
    <lineage>
        <taxon>Bacteria</taxon>
        <taxon>Bacillati</taxon>
        <taxon>Bacillota</taxon>
        <taxon>Bacilli</taxon>
        <taxon>Bacillales</taxon>
        <taxon>Bacillaceae</taxon>
        <taxon>Lentibacillus</taxon>
    </lineage>
</organism>
<dbReference type="Proteomes" id="UP000306980">
    <property type="component" value="Unassembled WGS sequence"/>
</dbReference>